<dbReference type="Proteomes" id="UP000030832">
    <property type="component" value="Unassembled WGS sequence"/>
</dbReference>
<dbReference type="EMBL" id="JRJU01000007">
    <property type="protein sequence ID" value="KHF40726.1"/>
    <property type="molecule type" value="Genomic_DNA"/>
</dbReference>
<reference evidence="1 2" key="1">
    <citation type="submission" date="2014-09" db="EMBL/GenBank/DDBJ databases">
        <title>Genome sequencing and annotation of Bacillus Okhensis strain Kh10-101T.</title>
        <authorList>
            <person name="Prakash J.S."/>
        </authorList>
    </citation>
    <scope>NUCLEOTIDE SEQUENCE [LARGE SCALE GENOMIC DNA]</scope>
    <source>
        <strain evidence="2">Kh10-101T</strain>
    </source>
</reference>
<comment type="caution">
    <text evidence="1">The sequence shown here is derived from an EMBL/GenBank/DDBJ whole genome shotgun (WGS) entry which is preliminary data.</text>
</comment>
<keyword evidence="2" id="KW-1185">Reference proteome</keyword>
<evidence type="ECO:0000313" key="2">
    <source>
        <dbReference type="Proteomes" id="UP000030832"/>
    </source>
</evidence>
<dbReference type="RefSeq" id="WP_034627741.1">
    <property type="nucleotide sequence ID" value="NZ_JRJU01000007.1"/>
</dbReference>
<accession>A0A0B0IM31</accession>
<dbReference type="AlphaFoldDB" id="A0A0B0IM31"/>
<gene>
    <name evidence="1" type="ORF">LQ50_08035</name>
</gene>
<protein>
    <submittedName>
        <fullName evidence="1">Uncharacterized protein</fullName>
    </submittedName>
</protein>
<dbReference type="STRING" id="333138.LQ50_08035"/>
<sequence>MEKYNSMTDKEQFLTFVGTEEEWEKLPKKDEESRPKFPLIGEKLEKYIEIYGEPIKENGSLKYFDVGLGEGSPLVINVFNGYVNNISLNRRVENKTAEIGLGLVAEEFTPLDSRRVKSVKDKVIPQINGDALLTVREYFSEEIENSGGYSEDSKEERGFITLYLSNDDGEGRLVVALGREELIQ</sequence>
<proteinExistence type="predicted"/>
<name>A0A0B0IM31_9BACI</name>
<organism evidence="1 2">
    <name type="scientific">Halalkalibacter okhensis</name>
    <dbReference type="NCBI Taxonomy" id="333138"/>
    <lineage>
        <taxon>Bacteria</taxon>
        <taxon>Bacillati</taxon>
        <taxon>Bacillota</taxon>
        <taxon>Bacilli</taxon>
        <taxon>Bacillales</taxon>
        <taxon>Bacillaceae</taxon>
        <taxon>Halalkalibacter</taxon>
    </lineage>
</organism>
<evidence type="ECO:0000313" key="1">
    <source>
        <dbReference type="EMBL" id="KHF40726.1"/>
    </source>
</evidence>